<reference evidence="2" key="1">
    <citation type="submission" date="2018-05" db="EMBL/GenBank/DDBJ databases">
        <authorList>
            <person name="Lanie J.A."/>
            <person name="Ng W.-L."/>
            <person name="Kazmierczak K.M."/>
            <person name="Andrzejewski T.M."/>
            <person name="Davidsen T.M."/>
            <person name="Wayne K.J."/>
            <person name="Tettelin H."/>
            <person name="Glass J.I."/>
            <person name="Rusch D."/>
            <person name="Podicherti R."/>
            <person name="Tsui H.-C.T."/>
            <person name="Winkler M.E."/>
        </authorList>
    </citation>
    <scope>NUCLEOTIDE SEQUENCE</scope>
</reference>
<gene>
    <name evidence="2" type="ORF">METZ01_LOCUS266861</name>
</gene>
<dbReference type="SMART" id="SM00698">
    <property type="entry name" value="MORN"/>
    <property type="match status" value="3"/>
</dbReference>
<name>A0A382JSQ0_9ZZZZ</name>
<dbReference type="Pfam" id="PF02493">
    <property type="entry name" value="MORN"/>
    <property type="match status" value="3"/>
</dbReference>
<evidence type="ECO:0000256" key="1">
    <source>
        <dbReference type="ARBA" id="ARBA00022737"/>
    </source>
</evidence>
<dbReference type="PANTHER" id="PTHR43215">
    <property type="entry name" value="RADIAL SPOKE HEAD 1 HOMOLOG"/>
    <property type="match status" value="1"/>
</dbReference>
<dbReference type="SUPFAM" id="SSF82185">
    <property type="entry name" value="Histone H3 K4-specific methyltransferase SET7/9 N-terminal domain"/>
    <property type="match status" value="1"/>
</dbReference>
<dbReference type="PANTHER" id="PTHR43215:SF14">
    <property type="entry name" value="RADIAL SPOKE HEAD 1 HOMOLOG"/>
    <property type="match status" value="1"/>
</dbReference>
<sequence>DKTVNLVYEGEIRNNLPSGKGILSYKEKKIYEGDWVDGIRNGMGISFYDTGGKYFGEIKNGFLHGIGTFYYSDNTKVTGNFVEVDPNTLFLSSPEYIEFFLESQEFEFKVYDEKDNLMK</sequence>
<accession>A0A382JSQ0</accession>
<protein>
    <recommendedName>
        <fullName evidence="3">MORN repeat-containing protein</fullName>
    </recommendedName>
</protein>
<dbReference type="AlphaFoldDB" id="A0A382JSQ0"/>
<evidence type="ECO:0000313" key="2">
    <source>
        <dbReference type="EMBL" id="SVC14007.1"/>
    </source>
</evidence>
<feature type="non-terminal residue" evidence="2">
    <location>
        <position position="1"/>
    </location>
</feature>
<dbReference type="Gene3D" id="2.20.110.10">
    <property type="entry name" value="Histone H3 K4-specific methyltransferase SET7/9 N-terminal domain"/>
    <property type="match status" value="1"/>
</dbReference>
<keyword evidence="1" id="KW-0677">Repeat</keyword>
<proteinExistence type="predicted"/>
<dbReference type="EMBL" id="UINC01075632">
    <property type="protein sequence ID" value="SVC14007.1"/>
    <property type="molecule type" value="Genomic_DNA"/>
</dbReference>
<evidence type="ECO:0008006" key="3">
    <source>
        <dbReference type="Google" id="ProtNLM"/>
    </source>
</evidence>
<dbReference type="InterPro" id="IPR003409">
    <property type="entry name" value="MORN"/>
</dbReference>
<organism evidence="2">
    <name type="scientific">marine metagenome</name>
    <dbReference type="NCBI Taxonomy" id="408172"/>
    <lineage>
        <taxon>unclassified sequences</taxon>
        <taxon>metagenomes</taxon>
        <taxon>ecological metagenomes</taxon>
    </lineage>
</organism>